<feature type="domain" description="DUF7768" evidence="1">
    <location>
        <begin position="4"/>
        <end position="100"/>
    </location>
</feature>
<dbReference type="EMBL" id="BK015932">
    <property type="protein sequence ID" value="DAF85911.1"/>
    <property type="molecule type" value="Genomic_DNA"/>
</dbReference>
<reference evidence="2" key="1">
    <citation type="journal article" date="2021" name="Proc. Natl. Acad. Sci. U.S.A.">
        <title>A Catalog of Tens of Thousands of Viruses from Human Metagenomes Reveals Hidden Associations with Chronic Diseases.</title>
        <authorList>
            <person name="Tisza M.J."/>
            <person name="Buck C.B."/>
        </authorList>
    </citation>
    <scope>NUCLEOTIDE SEQUENCE</scope>
    <source>
        <strain evidence="2">CtVJE9</strain>
    </source>
</reference>
<sequence length="133" mass="15108">MIMKKVFICSPYRGDVERNVALAKAHARFAAHCGYCPVAPHLMYPQFLKDSDPDERILGITLGVELMKICDEVWIFGSTISNGMAFELEHASKLGIPVRLYSDDGSRIYPETMMIDDRITDAFRQAVYKLRFA</sequence>
<proteinExistence type="predicted"/>
<dbReference type="InterPro" id="IPR056670">
    <property type="entry name" value="DUF7768"/>
</dbReference>
<evidence type="ECO:0000259" key="1">
    <source>
        <dbReference type="Pfam" id="PF24963"/>
    </source>
</evidence>
<name>A0A8S5TUS0_9CAUD</name>
<dbReference type="Gene3D" id="3.40.50.10400">
    <property type="entry name" value="Hypothetical protein PA1492"/>
    <property type="match status" value="1"/>
</dbReference>
<organism evidence="2">
    <name type="scientific">Siphoviridae sp. ctVJE9</name>
    <dbReference type="NCBI Taxonomy" id="2825530"/>
    <lineage>
        <taxon>Viruses</taxon>
        <taxon>Duplodnaviria</taxon>
        <taxon>Heunggongvirae</taxon>
        <taxon>Uroviricota</taxon>
        <taxon>Caudoviricetes</taxon>
    </lineage>
</organism>
<accession>A0A8S5TUS0</accession>
<dbReference type="SUPFAM" id="SSF52309">
    <property type="entry name" value="N-(deoxy)ribosyltransferase-like"/>
    <property type="match status" value="1"/>
</dbReference>
<protein>
    <submittedName>
        <fullName evidence="2">Deoxyribosyltransferase</fullName>
    </submittedName>
</protein>
<dbReference type="Pfam" id="PF24963">
    <property type="entry name" value="DUF7768"/>
    <property type="match status" value="1"/>
</dbReference>
<evidence type="ECO:0000313" key="2">
    <source>
        <dbReference type="EMBL" id="DAF85911.1"/>
    </source>
</evidence>